<name>A0A848KU08_9ACTN</name>
<protein>
    <submittedName>
        <fullName evidence="1">DinB family protein</fullName>
    </submittedName>
</protein>
<evidence type="ECO:0000313" key="2">
    <source>
        <dbReference type="Proteomes" id="UP000550729"/>
    </source>
</evidence>
<dbReference type="InterPro" id="IPR034660">
    <property type="entry name" value="DinB/YfiT-like"/>
</dbReference>
<proteinExistence type="predicted"/>
<sequence>MYLPQRDDEATGIANYIDQQLAAIRAAAFGLTADQLRETPCRSALSIGGLIKHSLHGLRGTVQRLSGEDMTPEVSEAGIADYLAQFAVGPDESVDQLLTDFDAAQAEVRALILAADPDAEVVAPPAPWNGVFYSRPIRLRYYLNHLVEEFARHAGHADIIREQIDGMSVPALVMTLEGAPANQFFTPYVAASGTIGA</sequence>
<accession>A0A848KU08</accession>
<evidence type="ECO:0000313" key="1">
    <source>
        <dbReference type="EMBL" id="NMN99982.1"/>
    </source>
</evidence>
<dbReference type="Proteomes" id="UP000550729">
    <property type="component" value="Unassembled WGS sequence"/>
</dbReference>
<dbReference type="Pfam" id="PF04978">
    <property type="entry name" value="MST"/>
    <property type="match status" value="1"/>
</dbReference>
<dbReference type="InterPro" id="IPR007061">
    <property type="entry name" value="MST-like"/>
</dbReference>
<comment type="caution">
    <text evidence="1">The sequence shown here is derived from an EMBL/GenBank/DDBJ whole genome shotgun (WGS) entry which is preliminary data.</text>
</comment>
<dbReference type="SUPFAM" id="SSF109854">
    <property type="entry name" value="DinB/YfiT-like putative metalloenzymes"/>
    <property type="match status" value="1"/>
</dbReference>
<gene>
    <name evidence="1" type="ORF">HH308_01985</name>
</gene>
<dbReference type="EMBL" id="JABBNB010000001">
    <property type="protein sequence ID" value="NMN99982.1"/>
    <property type="molecule type" value="Genomic_DNA"/>
</dbReference>
<reference evidence="1 2" key="1">
    <citation type="submission" date="2020-04" db="EMBL/GenBank/DDBJ databases">
        <title>Gordonia sp. nov. TBRC 11910.</title>
        <authorList>
            <person name="Suriyachadkun C."/>
        </authorList>
    </citation>
    <scope>NUCLEOTIDE SEQUENCE [LARGE SCALE GENOMIC DNA]</scope>
    <source>
        <strain evidence="1 2">TBRC 11910</strain>
    </source>
</reference>
<dbReference type="Gene3D" id="1.20.120.450">
    <property type="entry name" value="dinb family like domain"/>
    <property type="match status" value="1"/>
</dbReference>
<dbReference type="RefSeq" id="WP_170192454.1">
    <property type="nucleotide sequence ID" value="NZ_JABBNB010000001.1"/>
</dbReference>
<keyword evidence="2" id="KW-1185">Reference proteome</keyword>
<dbReference type="AlphaFoldDB" id="A0A848KU08"/>
<organism evidence="1 2">
    <name type="scientific">Gordonia asplenii</name>
    <dbReference type="NCBI Taxonomy" id="2725283"/>
    <lineage>
        <taxon>Bacteria</taxon>
        <taxon>Bacillati</taxon>
        <taxon>Actinomycetota</taxon>
        <taxon>Actinomycetes</taxon>
        <taxon>Mycobacteriales</taxon>
        <taxon>Gordoniaceae</taxon>
        <taxon>Gordonia</taxon>
    </lineage>
</organism>